<reference evidence="1" key="1">
    <citation type="journal article" date="2023" name="Mol. Biol. Evol.">
        <title>Third-Generation Sequencing Reveals the Adaptive Role of the Epigenome in Three Deep-Sea Polychaetes.</title>
        <authorList>
            <person name="Perez M."/>
            <person name="Aroh O."/>
            <person name="Sun Y."/>
            <person name="Lan Y."/>
            <person name="Juniper S.K."/>
            <person name="Young C.R."/>
            <person name="Angers B."/>
            <person name="Qian P.Y."/>
        </authorList>
    </citation>
    <scope>NUCLEOTIDE SEQUENCE</scope>
    <source>
        <strain evidence="1">R07B-5</strain>
    </source>
</reference>
<dbReference type="AlphaFoldDB" id="A0AAD9KVI5"/>
<dbReference type="Proteomes" id="UP001209878">
    <property type="component" value="Unassembled WGS sequence"/>
</dbReference>
<organism evidence="1 2">
    <name type="scientific">Ridgeia piscesae</name>
    <name type="common">Tubeworm</name>
    <dbReference type="NCBI Taxonomy" id="27915"/>
    <lineage>
        <taxon>Eukaryota</taxon>
        <taxon>Metazoa</taxon>
        <taxon>Spiralia</taxon>
        <taxon>Lophotrochozoa</taxon>
        <taxon>Annelida</taxon>
        <taxon>Polychaeta</taxon>
        <taxon>Sedentaria</taxon>
        <taxon>Canalipalpata</taxon>
        <taxon>Sabellida</taxon>
        <taxon>Siboglinidae</taxon>
        <taxon>Ridgeia</taxon>
    </lineage>
</organism>
<sequence>MVFEAFQSPFNARRDSVNENGDPPSVTRCTLGALCVLRECSSRARHYNEPFGIHRSYKSAHATPRLALAVRRTEANVENFHSHSSREITTKSRFCRRVSARNHAGSTYVYSEHHGYRKENVLRSDYVVNSTALVLVCKCREPLCLLTLNGRRGLEPLVSRQAAVRPRHKRSS</sequence>
<protein>
    <submittedName>
        <fullName evidence="1">Uncharacterized protein</fullName>
    </submittedName>
</protein>
<name>A0AAD9KVI5_RIDPI</name>
<accession>A0AAD9KVI5</accession>
<comment type="caution">
    <text evidence="1">The sequence shown here is derived from an EMBL/GenBank/DDBJ whole genome shotgun (WGS) entry which is preliminary data.</text>
</comment>
<proteinExistence type="predicted"/>
<evidence type="ECO:0000313" key="2">
    <source>
        <dbReference type="Proteomes" id="UP001209878"/>
    </source>
</evidence>
<dbReference type="EMBL" id="JAODUO010000556">
    <property type="protein sequence ID" value="KAK2178191.1"/>
    <property type="molecule type" value="Genomic_DNA"/>
</dbReference>
<keyword evidence="2" id="KW-1185">Reference proteome</keyword>
<evidence type="ECO:0000313" key="1">
    <source>
        <dbReference type="EMBL" id="KAK2178191.1"/>
    </source>
</evidence>
<gene>
    <name evidence="1" type="ORF">NP493_556g02061</name>
</gene>